<dbReference type="InterPro" id="IPR010920">
    <property type="entry name" value="LSM_dom_sf"/>
</dbReference>
<dbReference type="PANTHER" id="PTHR30566">
    <property type="entry name" value="YNAI-RELATED MECHANOSENSITIVE ION CHANNEL"/>
    <property type="match status" value="1"/>
</dbReference>
<dbReference type="EMBL" id="BBNS01000025">
    <property type="protein sequence ID" value="GAL72468.1"/>
    <property type="molecule type" value="Genomic_DNA"/>
</dbReference>
<organism evidence="9 11">
    <name type="scientific">Jejuia pallidilutea</name>
    <dbReference type="NCBI Taxonomy" id="504487"/>
    <lineage>
        <taxon>Bacteria</taxon>
        <taxon>Pseudomonadati</taxon>
        <taxon>Bacteroidota</taxon>
        <taxon>Flavobacteriia</taxon>
        <taxon>Flavobacteriales</taxon>
        <taxon>Flavobacteriaceae</taxon>
        <taxon>Jejuia</taxon>
    </lineage>
</organism>
<dbReference type="SUPFAM" id="SSF50182">
    <property type="entry name" value="Sm-like ribonucleoproteins"/>
    <property type="match status" value="1"/>
</dbReference>
<keyword evidence="4 6" id="KW-1133">Transmembrane helix</keyword>
<evidence type="ECO:0000259" key="7">
    <source>
        <dbReference type="Pfam" id="PF00924"/>
    </source>
</evidence>
<dbReference type="STRING" id="504487.JCM19538_3074"/>
<dbReference type="OrthoDB" id="9809206at2"/>
<dbReference type="RefSeq" id="WP_042241030.1">
    <property type="nucleotide sequence ID" value="NZ_BBNR01000002.1"/>
</dbReference>
<dbReference type="SUPFAM" id="SSF82689">
    <property type="entry name" value="Mechanosensitive channel protein MscS (YggB), C-terminal domain"/>
    <property type="match status" value="1"/>
</dbReference>
<protein>
    <submittedName>
        <fullName evidence="9">Conserved protein</fullName>
    </submittedName>
</protein>
<feature type="transmembrane region" description="Helical" evidence="6">
    <location>
        <begin position="81"/>
        <end position="111"/>
    </location>
</feature>
<dbReference type="Proteomes" id="UP000029646">
    <property type="component" value="Unassembled WGS sequence"/>
</dbReference>
<comment type="caution">
    <text evidence="9">The sequence shown here is derived from an EMBL/GenBank/DDBJ whole genome shotgun (WGS) entry which is preliminary data.</text>
</comment>
<evidence type="ECO:0000313" key="8">
    <source>
        <dbReference type="EMBL" id="GAL65783.1"/>
    </source>
</evidence>
<keyword evidence="2" id="KW-1003">Cell membrane</keyword>
<proteinExistence type="predicted"/>
<evidence type="ECO:0000256" key="5">
    <source>
        <dbReference type="ARBA" id="ARBA00023136"/>
    </source>
</evidence>
<keyword evidence="12" id="KW-1185">Reference proteome</keyword>
<evidence type="ECO:0000256" key="2">
    <source>
        <dbReference type="ARBA" id="ARBA00022475"/>
    </source>
</evidence>
<dbReference type="Gene3D" id="3.30.70.100">
    <property type="match status" value="1"/>
</dbReference>
<accession>A0A090W8H0</accession>
<keyword evidence="3 6" id="KW-0812">Transmembrane</keyword>
<dbReference type="GO" id="GO:0005886">
    <property type="term" value="C:plasma membrane"/>
    <property type="evidence" value="ECO:0007669"/>
    <property type="project" value="UniProtKB-SubCell"/>
</dbReference>
<dbReference type="Proteomes" id="UP000030184">
    <property type="component" value="Unassembled WGS sequence"/>
</dbReference>
<dbReference type="EMBL" id="BBNY01000003">
    <property type="protein sequence ID" value="GAL88561.1"/>
    <property type="molecule type" value="Genomic_DNA"/>
</dbReference>
<dbReference type="EMBL" id="BBNR01000002">
    <property type="protein sequence ID" value="GAL65783.1"/>
    <property type="molecule type" value="Genomic_DNA"/>
</dbReference>
<evidence type="ECO:0000313" key="10">
    <source>
        <dbReference type="EMBL" id="GAL88561.1"/>
    </source>
</evidence>
<feature type="transmembrane region" description="Helical" evidence="6">
    <location>
        <begin position="20"/>
        <end position="37"/>
    </location>
</feature>
<dbReference type="InterPro" id="IPR023408">
    <property type="entry name" value="MscS_beta-dom_sf"/>
</dbReference>
<reference evidence="12" key="1">
    <citation type="journal article" date="2014" name="Genome Announc.">
        <title>Draft Genome Sequence of Marine Flavobacterium Jejuia pallidilutea Strain 11shimoA1 and Pigmentation Mutants.</title>
        <authorList>
            <person name="Takatani N."/>
            <person name="Nakanishi M."/>
            <person name="Meirelles P."/>
            <person name="Mino S."/>
            <person name="Suda W."/>
            <person name="Oshima K."/>
            <person name="Hattori M."/>
            <person name="Ohkuma M."/>
            <person name="Hosokawa M."/>
            <person name="Miyashita K."/>
            <person name="Thompson F.L."/>
            <person name="Niwa A."/>
            <person name="Sawabe T."/>
            <person name="Sawabe T."/>
        </authorList>
    </citation>
    <scope>NUCLEOTIDE SEQUENCE [LARGE SCALE GENOMIC DNA]</scope>
    <source>
        <strain evidence="12">JCM 19538</strain>
    </source>
</reference>
<evidence type="ECO:0000256" key="6">
    <source>
        <dbReference type="SAM" id="Phobius"/>
    </source>
</evidence>
<dbReference type="InterPro" id="IPR011066">
    <property type="entry name" value="MscS_channel_C_sf"/>
</dbReference>
<dbReference type="InterPro" id="IPR006685">
    <property type="entry name" value="MscS_channel_2nd"/>
</dbReference>
<evidence type="ECO:0000256" key="3">
    <source>
        <dbReference type="ARBA" id="ARBA00022692"/>
    </source>
</evidence>
<evidence type="ECO:0000313" key="11">
    <source>
        <dbReference type="Proteomes" id="UP000029646"/>
    </source>
</evidence>
<keyword evidence="5 6" id="KW-0472">Membrane</keyword>
<comment type="subcellular location">
    <subcellularLocation>
        <location evidence="1">Cell membrane</location>
        <topology evidence="1">Multi-pass membrane protein</topology>
    </subcellularLocation>
</comment>
<dbReference type="Pfam" id="PF00924">
    <property type="entry name" value="MS_channel_2nd"/>
    <property type="match status" value="1"/>
</dbReference>
<evidence type="ECO:0000256" key="4">
    <source>
        <dbReference type="ARBA" id="ARBA00022989"/>
    </source>
</evidence>
<evidence type="ECO:0000256" key="1">
    <source>
        <dbReference type="ARBA" id="ARBA00004651"/>
    </source>
</evidence>
<gene>
    <name evidence="8" type="ORF">JCM19301_3468</name>
    <name evidence="9" type="ORF">JCM19302_1590</name>
    <name evidence="10" type="ORF">JCM19538_3074</name>
</gene>
<dbReference type="AlphaFoldDB" id="A0A090W8H0"/>
<dbReference type="eggNOG" id="COG0668">
    <property type="taxonomic scope" value="Bacteria"/>
</dbReference>
<dbReference type="Gene3D" id="2.30.30.60">
    <property type="match status" value="1"/>
</dbReference>
<name>A0A090W8H0_9FLAO</name>
<dbReference type="PANTHER" id="PTHR30566:SF5">
    <property type="entry name" value="MECHANOSENSITIVE ION CHANNEL PROTEIN 1, MITOCHONDRIAL-RELATED"/>
    <property type="match status" value="1"/>
</dbReference>
<evidence type="ECO:0000313" key="12">
    <source>
        <dbReference type="Proteomes" id="UP000030184"/>
    </source>
</evidence>
<feature type="transmembrane region" description="Helical" evidence="6">
    <location>
        <begin position="58"/>
        <end position="75"/>
    </location>
</feature>
<sequence>MKWIQFIREWVAEHPLISSIFKYLLLVAIVLICIQFFRRLLRKNILDTSARYKSQKGIEIIGYIVLIILSALYFTGNIKDFTVAIGLFSAGVAFTLQELFLSIAGSLYIFIVKVYKPGDRIEINGIKGDVIDVDSIYTTMMEIGQWVNSDNYTGRIVKLSNAFVFKGPIYNYSQDFPFIWDGFDLPIRYGSDIELAKSIIIKVATNILSNFTTNSKSQWKDVVNKYYIEDAIVDPSLAMKLTDNWIEFNLRYIVDYKKRRSTRDALNDAIRKAFEATNGKIILASSTFELVKIPDLDVNVAPKHSTL</sequence>
<feature type="domain" description="Mechanosensitive ion channel MscS" evidence="7">
    <location>
        <begin position="99"/>
        <end position="140"/>
    </location>
</feature>
<dbReference type="Proteomes" id="UP000029641">
    <property type="component" value="Unassembled WGS sequence"/>
</dbReference>
<evidence type="ECO:0000313" key="9">
    <source>
        <dbReference type="EMBL" id="GAL72468.1"/>
    </source>
</evidence>
<dbReference type="GO" id="GO:0008381">
    <property type="term" value="F:mechanosensitive monoatomic ion channel activity"/>
    <property type="evidence" value="ECO:0007669"/>
    <property type="project" value="UniProtKB-ARBA"/>
</dbReference>